<dbReference type="EMBL" id="QGNW01000882">
    <property type="protein sequence ID" value="RVW59662.1"/>
    <property type="molecule type" value="Genomic_DNA"/>
</dbReference>
<dbReference type="Proteomes" id="UP000288805">
    <property type="component" value="Unassembled WGS sequence"/>
</dbReference>
<gene>
    <name evidence="1" type="ORF">CK203_116190</name>
</gene>
<evidence type="ECO:0000313" key="2">
    <source>
        <dbReference type="Proteomes" id="UP000288805"/>
    </source>
</evidence>
<accession>A0A438FI78</accession>
<dbReference type="AlphaFoldDB" id="A0A438FI78"/>
<name>A0A438FI78_VITVI</name>
<proteinExistence type="predicted"/>
<protein>
    <submittedName>
        <fullName evidence="1">Uncharacterized protein</fullName>
    </submittedName>
</protein>
<organism evidence="1 2">
    <name type="scientific">Vitis vinifera</name>
    <name type="common">Grape</name>
    <dbReference type="NCBI Taxonomy" id="29760"/>
    <lineage>
        <taxon>Eukaryota</taxon>
        <taxon>Viridiplantae</taxon>
        <taxon>Streptophyta</taxon>
        <taxon>Embryophyta</taxon>
        <taxon>Tracheophyta</taxon>
        <taxon>Spermatophyta</taxon>
        <taxon>Magnoliopsida</taxon>
        <taxon>eudicotyledons</taxon>
        <taxon>Gunneridae</taxon>
        <taxon>Pentapetalae</taxon>
        <taxon>rosids</taxon>
        <taxon>Vitales</taxon>
        <taxon>Vitaceae</taxon>
        <taxon>Viteae</taxon>
        <taxon>Vitis</taxon>
    </lineage>
</organism>
<reference evidence="1 2" key="1">
    <citation type="journal article" date="2018" name="PLoS Genet.">
        <title>Population sequencing reveals clonal diversity and ancestral inbreeding in the grapevine cultivar Chardonnay.</title>
        <authorList>
            <person name="Roach M.J."/>
            <person name="Johnson D.L."/>
            <person name="Bohlmann J."/>
            <person name="van Vuuren H.J."/>
            <person name="Jones S.J."/>
            <person name="Pretorius I.S."/>
            <person name="Schmidt S.A."/>
            <person name="Borneman A.R."/>
        </authorList>
    </citation>
    <scope>NUCLEOTIDE SEQUENCE [LARGE SCALE GENOMIC DNA]</scope>
    <source>
        <strain evidence="2">cv. Chardonnay</strain>
        <tissue evidence="1">Leaf</tissue>
    </source>
</reference>
<comment type="caution">
    <text evidence="1">The sequence shown here is derived from an EMBL/GenBank/DDBJ whole genome shotgun (WGS) entry which is preliminary data.</text>
</comment>
<evidence type="ECO:0000313" key="1">
    <source>
        <dbReference type="EMBL" id="RVW59662.1"/>
    </source>
</evidence>
<sequence length="87" mass="9965">MELTIRDVCTNGKAKMLFKYPILGTNFDGKLQQLDVKNSVLNGELEEEVYKCHPGFDEVRIHERTPGQGLFFKKSEERSVEAFIDAD</sequence>